<feature type="transmembrane region" description="Helical" evidence="8">
    <location>
        <begin position="6"/>
        <end position="31"/>
    </location>
</feature>
<feature type="active site" evidence="7">
    <location>
        <position position="167"/>
    </location>
</feature>
<dbReference type="InterPro" id="IPR019756">
    <property type="entry name" value="Pept_S26A_signal_pept_1_Ser-AS"/>
</dbReference>
<organism evidence="11 12">
    <name type="scientific">Massilia forsythiae</name>
    <dbReference type="NCBI Taxonomy" id="2728020"/>
    <lineage>
        <taxon>Bacteria</taxon>
        <taxon>Pseudomonadati</taxon>
        <taxon>Pseudomonadota</taxon>
        <taxon>Betaproteobacteria</taxon>
        <taxon>Burkholderiales</taxon>
        <taxon>Oxalobacteraceae</taxon>
        <taxon>Telluria group</taxon>
        <taxon>Massilia</taxon>
    </lineage>
</organism>
<evidence type="ECO:0000256" key="7">
    <source>
        <dbReference type="PIRSR" id="PIRSR600223-1"/>
    </source>
</evidence>
<dbReference type="InterPro" id="IPR019533">
    <property type="entry name" value="Peptidase_S26"/>
</dbReference>
<evidence type="ECO:0000256" key="3">
    <source>
        <dbReference type="ARBA" id="ARBA00013208"/>
    </source>
</evidence>
<dbReference type="PANTHER" id="PTHR43390:SF1">
    <property type="entry name" value="CHLOROPLAST PROCESSING PEPTIDASE"/>
    <property type="match status" value="1"/>
</dbReference>
<dbReference type="PROSITE" id="PS00501">
    <property type="entry name" value="SPASE_I_1"/>
    <property type="match status" value="1"/>
</dbReference>
<keyword evidence="8" id="KW-1133">Transmembrane helix</keyword>
<comment type="subcellular location">
    <subcellularLocation>
        <location evidence="9">Membrane</location>
        <topology evidence="9">Single-pass type II membrane protein</topology>
    </subcellularLocation>
</comment>
<evidence type="ECO:0000313" key="11">
    <source>
        <dbReference type="EMBL" id="QJE01505.1"/>
    </source>
</evidence>
<dbReference type="EMBL" id="CP051685">
    <property type="protein sequence ID" value="QJE01505.1"/>
    <property type="molecule type" value="Genomic_DNA"/>
</dbReference>
<evidence type="ECO:0000256" key="9">
    <source>
        <dbReference type="RuleBase" id="RU362042"/>
    </source>
</evidence>
<dbReference type="InterPro" id="IPR019757">
    <property type="entry name" value="Pept_S26A_signal_pept_1_Lys-AS"/>
</dbReference>
<evidence type="ECO:0000256" key="8">
    <source>
        <dbReference type="RuleBase" id="RU003993"/>
    </source>
</evidence>
<gene>
    <name evidence="11" type="primary">lepB</name>
    <name evidence="11" type="ORF">HH212_16900</name>
</gene>
<feature type="domain" description="Peptidase S26" evidence="10">
    <location>
        <begin position="82"/>
        <end position="294"/>
    </location>
</feature>
<dbReference type="Gene3D" id="2.10.109.10">
    <property type="entry name" value="Umud Fragment, subunit A"/>
    <property type="match status" value="1"/>
</dbReference>
<dbReference type="PROSITE" id="PS00761">
    <property type="entry name" value="SPASE_I_3"/>
    <property type="match status" value="1"/>
</dbReference>
<dbReference type="GO" id="GO:0006465">
    <property type="term" value="P:signal peptide processing"/>
    <property type="evidence" value="ECO:0007669"/>
    <property type="project" value="InterPro"/>
</dbReference>
<feature type="active site" evidence="7">
    <location>
        <position position="112"/>
    </location>
</feature>
<dbReference type="GO" id="GO:0016020">
    <property type="term" value="C:membrane"/>
    <property type="evidence" value="ECO:0007669"/>
    <property type="project" value="UniProtKB-SubCell"/>
</dbReference>
<keyword evidence="6 8" id="KW-0378">Hydrolase</keyword>
<evidence type="ECO:0000256" key="5">
    <source>
        <dbReference type="ARBA" id="ARBA00022670"/>
    </source>
</evidence>
<accession>A0A7Z2VZ20</accession>
<comment type="catalytic activity">
    <reaction evidence="1 8">
        <text>Cleavage of hydrophobic, N-terminal signal or leader sequences from secreted and periplasmic proteins.</text>
        <dbReference type="EC" id="3.4.21.89"/>
    </reaction>
</comment>
<dbReference type="SUPFAM" id="SSF51306">
    <property type="entry name" value="LexA/Signal peptidase"/>
    <property type="match status" value="1"/>
</dbReference>
<dbReference type="AlphaFoldDB" id="A0A7Z2VZ20"/>
<dbReference type="GO" id="GO:0004252">
    <property type="term" value="F:serine-type endopeptidase activity"/>
    <property type="evidence" value="ECO:0007669"/>
    <property type="project" value="InterPro"/>
</dbReference>
<protein>
    <recommendedName>
        <fullName evidence="4 8">Signal peptidase I</fullName>
        <ecNumber evidence="3 8">3.4.21.89</ecNumber>
    </recommendedName>
</protein>
<keyword evidence="5 8" id="KW-0645">Protease</keyword>
<dbReference type="InterPro" id="IPR036286">
    <property type="entry name" value="LexA/Signal_pep-like_sf"/>
</dbReference>
<comment type="caution">
    <text evidence="9">Lacks conserved residue(s) required for the propagation of feature annotation.</text>
</comment>
<dbReference type="PANTHER" id="PTHR43390">
    <property type="entry name" value="SIGNAL PEPTIDASE I"/>
    <property type="match status" value="1"/>
</dbReference>
<dbReference type="GO" id="GO:0009003">
    <property type="term" value="F:signal peptidase activity"/>
    <property type="evidence" value="ECO:0007669"/>
    <property type="project" value="UniProtKB-EC"/>
</dbReference>
<evidence type="ECO:0000256" key="4">
    <source>
        <dbReference type="ARBA" id="ARBA00019232"/>
    </source>
</evidence>
<dbReference type="KEGG" id="mfy:HH212_16900"/>
<evidence type="ECO:0000259" key="10">
    <source>
        <dbReference type="Pfam" id="PF10502"/>
    </source>
</evidence>
<name>A0A7Z2VZ20_9BURK</name>
<dbReference type="PROSITE" id="PS00760">
    <property type="entry name" value="SPASE_I_2"/>
    <property type="match status" value="1"/>
</dbReference>
<dbReference type="PRINTS" id="PR00727">
    <property type="entry name" value="LEADERPTASE"/>
</dbReference>
<dbReference type="RefSeq" id="WP_170203527.1">
    <property type="nucleotide sequence ID" value="NZ_CP051685.1"/>
</dbReference>
<feature type="transmembrane region" description="Helical" evidence="8">
    <location>
        <begin position="81"/>
        <end position="102"/>
    </location>
</feature>
<dbReference type="NCBIfam" id="TIGR02227">
    <property type="entry name" value="sigpep_I_bact"/>
    <property type="match status" value="1"/>
</dbReference>
<reference evidence="11 12" key="1">
    <citation type="submission" date="2020-04" db="EMBL/GenBank/DDBJ databases">
        <title>Genome sequencing of novel species.</title>
        <authorList>
            <person name="Heo J."/>
            <person name="Kim S.-J."/>
            <person name="Kim J.-S."/>
            <person name="Hong S.-B."/>
            <person name="Kwon S.-W."/>
        </authorList>
    </citation>
    <scope>NUCLEOTIDE SEQUENCE [LARGE SCALE GENOMIC DNA]</scope>
    <source>
        <strain evidence="11 12">GN2-R2</strain>
    </source>
</reference>
<proteinExistence type="inferred from homology"/>
<comment type="similarity">
    <text evidence="2 9">Belongs to the peptidase S26 family.</text>
</comment>
<dbReference type="InterPro" id="IPR019758">
    <property type="entry name" value="Pept_S26A_signal_pept_1_CS"/>
</dbReference>
<evidence type="ECO:0000256" key="6">
    <source>
        <dbReference type="ARBA" id="ARBA00022801"/>
    </source>
</evidence>
<dbReference type="CDD" id="cd06530">
    <property type="entry name" value="S26_SPase_I"/>
    <property type="match status" value="1"/>
</dbReference>
<evidence type="ECO:0000313" key="12">
    <source>
        <dbReference type="Proteomes" id="UP000502415"/>
    </source>
</evidence>
<evidence type="ECO:0000256" key="2">
    <source>
        <dbReference type="ARBA" id="ARBA00009370"/>
    </source>
</evidence>
<keyword evidence="12" id="KW-1185">Reference proteome</keyword>
<dbReference type="Proteomes" id="UP000502415">
    <property type="component" value="Chromosome"/>
</dbReference>
<dbReference type="InterPro" id="IPR000223">
    <property type="entry name" value="Pept_S26A_signal_pept_1"/>
</dbReference>
<sequence>MNMQLILGNFALILFVAMVITGVIWCLDVFVLAKQRRARANAALAEYDARYAKLSADGIKADNNHGGRAALEASILRQPTWVEYSGSFFPVIALVFVLRSFLFEPFKIPSSSMVPTLLVGDLILVNKFDYGIRLPVLNKKIVQVGNPQRGDVMVFKYPKDMSQDYIKRVIGVPGDKITYENKRLTVNGQPVAYEPLDDYLDDEHLAYNKQFLEKLPNAPHRILNMDAVRPINLGAVEDFPHHESCTYSYDKFTCIVPEGNYFMMGDNRDNSADSRYWGFVPDQNIVGKAVFVWMNFGNLKRIGGIH</sequence>
<keyword evidence="8" id="KW-0812">Transmembrane</keyword>
<dbReference type="EC" id="3.4.21.89" evidence="3 8"/>
<keyword evidence="8" id="KW-0472">Membrane</keyword>
<evidence type="ECO:0000256" key="1">
    <source>
        <dbReference type="ARBA" id="ARBA00000677"/>
    </source>
</evidence>
<dbReference type="Pfam" id="PF10502">
    <property type="entry name" value="Peptidase_S26"/>
    <property type="match status" value="1"/>
</dbReference>